<dbReference type="AlphaFoldDB" id="A0A9N9LNI9"/>
<sequence>MQISRKDADYSDGELRFNWLINHPQEQVSNEERPAFKLTILDSRTQKSYEIPVVNNAVQAIHFQKISPPDYQQKLLQRYGSGIPVLDPSFKNTAVVESKITHVDGTRGKIQYRQYPIEQLYQQNDYEEVIHLLIWGRLPSFDEKHMLQRAFEEQARPHKSVIDAIGTFPRETPSFLMIIAGLSAWAATRPSTVPVFAGKILYHNDPEALDEAIIGTIAVFTTVVALVYCHQNDLEFTPPDPQLSIVENMPLMPRFCM</sequence>
<keyword evidence="4" id="KW-1185">Reference proteome</keyword>
<dbReference type="GO" id="GO:0005975">
    <property type="term" value="P:carbohydrate metabolic process"/>
    <property type="evidence" value="ECO:0007669"/>
    <property type="project" value="TreeGrafter"/>
</dbReference>
<gene>
    <name evidence="3" type="ORF">HYALB_00008709</name>
</gene>
<dbReference type="PANTHER" id="PTHR11739:SF4">
    <property type="entry name" value="CITRATE SYNTHASE, PEROXISOMAL"/>
    <property type="match status" value="1"/>
</dbReference>
<comment type="similarity">
    <text evidence="1">Belongs to the citrate synthase family.</text>
</comment>
<dbReference type="Proteomes" id="UP000701801">
    <property type="component" value="Unassembled WGS sequence"/>
</dbReference>
<dbReference type="PANTHER" id="PTHR11739">
    <property type="entry name" value="CITRATE SYNTHASE"/>
    <property type="match status" value="1"/>
</dbReference>
<dbReference type="InterPro" id="IPR036969">
    <property type="entry name" value="Citrate_synthase_sf"/>
</dbReference>
<organism evidence="3 4">
    <name type="scientific">Hymenoscyphus albidus</name>
    <dbReference type="NCBI Taxonomy" id="595503"/>
    <lineage>
        <taxon>Eukaryota</taxon>
        <taxon>Fungi</taxon>
        <taxon>Dikarya</taxon>
        <taxon>Ascomycota</taxon>
        <taxon>Pezizomycotina</taxon>
        <taxon>Leotiomycetes</taxon>
        <taxon>Helotiales</taxon>
        <taxon>Helotiaceae</taxon>
        <taxon>Hymenoscyphus</taxon>
    </lineage>
</organism>
<accession>A0A9N9LNI9</accession>
<proteinExistence type="inferred from homology"/>
<dbReference type="OrthoDB" id="435022at2759"/>
<evidence type="ECO:0000313" key="3">
    <source>
        <dbReference type="EMBL" id="CAG8977528.1"/>
    </source>
</evidence>
<dbReference type="GO" id="GO:0006099">
    <property type="term" value="P:tricarboxylic acid cycle"/>
    <property type="evidence" value="ECO:0007669"/>
    <property type="project" value="TreeGrafter"/>
</dbReference>
<evidence type="ECO:0000256" key="2">
    <source>
        <dbReference type="ARBA" id="ARBA00022679"/>
    </source>
</evidence>
<reference evidence="3" key="1">
    <citation type="submission" date="2021-07" db="EMBL/GenBank/DDBJ databases">
        <authorList>
            <person name="Durling M."/>
        </authorList>
    </citation>
    <scope>NUCLEOTIDE SEQUENCE</scope>
</reference>
<keyword evidence="2" id="KW-0808">Transferase</keyword>
<dbReference type="EMBL" id="CAJVRM010000222">
    <property type="protein sequence ID" value="CAG8977528.1"/>
    <property type="molecule type" value="Genomic_DNA"/>
</dbReference>
<dbReference type="InterPro" id="IPR002020">
    <property type="entry name" value="Citrate_synthase"/>
</dbReference>
<dbReference type="Pfam" id="PF00285">
    <property type="entry name" value="Citrate_synt"/>
    <property type="match status" value="1"/>
</dbReference>
<dbReference type="InterPro" id="IPR016142">
    <property type="entry name" value="Citrate_synth-like_lrg_a-sub"/>
</dbReference>
<comment type="caution">
    <text evidence="3">The sequence shown here is derived from an EMBL/GenBank/DDBJ whole genome shotgun (WGS) entry which is preliminary data.</text>
</comment>
<dbReference type="GO" id="GO:0005759">
    <property type="term" value="C:mitochondrial matrix"/>
    <property type="evidence" value="ECO:0007669"/>
    <property type="project" value="TreeGrafter"/>
</dbReference>
<dbReference type="SUPFAM" id="SSF48256">
    <property type="entry name" value="Citrate synthase"/>
    <property type="match status" value="1"/>
</dbReference>
<dbReference type="Gene3D" id="1.10.580.10">
    <property type="entry name" value="Citrate Synthase, domain 1"/>
    <property type="match status" value="1"/>
</dbReference>
<evidence type="ECO:0000313" key="4">
    <source>
        <dbReference type="Proteomes" id="UP000701801"/>
    </source>
</evidence>
<dbReference type="GO" id="GO:0046912">
    <property type="term" value="F:acyltransferase activity, acyl groups converted into alkyl on transfer"/>
    <property type="evidence" value="ECO:0007669"/>
    <property type="project" value="InterPro"/>
</dbReference>
<evidence type="ECO:0000256" key="1">
    <source>
        <dbReference type="ARBA" id="ARBA00010566"/>
    </source>
</evidence>
<protein>
    <submittedName>
        <fullName evidence="3">Uncharacterized protein</fullName>
    </submittedName>
</protein>
<name>A0A9N9LNI9_9HELO</name>